<gene>
    <name evidence="2" type="ORF">D2E26_0072</name>
</gene>
<dbReference type="EMBL" id="QXGM01000001">
    <property type="protein sequence ID" value="RSX55509.1"/>
    <property type="molecule type" value="Genomic_DNA"/>
</dbReference>
<dbReference type="OrthoDB" id="63519at2"/>
<sequence>MMQEHRFLTSMGPIHYWTSPRIPDAPTLVFLPGLGSTHYMFSRQIAWFMKHGVNCLVWDAPSHGVSRPFDLQWSIDDTARWLHTILQQEHITEPVLVGQSMGGFTAQAMIRLYPGEVRAFVGIDSAPLERQYYSNMDLKIMHLQRVFYRFVPRWFRLFAGPYGVSTTKYGRSVARFMLFEYTHPQFVHLMGHGYDTIAHAIKADNRYALTCPTLLLCGDMDLADAAQRLNRQWSETEHLQLHWIPSAGHNSNTDQPDLTNELITNFLDDQCGIHLK</sequence>
<evidence type="ECO:0000313" key="2">
    <source>
        <dbReference type="EMBL" id="RSX55509.1"/>
    </source>
</evidence>
<dbReference type="InterPro" id="IPR000073">
    <property type="entry name" value="AB_hydrolase_1"/>
</dbReference>
<dbReference type="Proteomes" id="UP000287609">
    <property type="component" value="Unassembled WGS sequence"/>
</dbReference>
<keyword evidence="3" id="KW-1185">Reference proteome</keyword>
<keyword evidence="2" id="KW-0378">Hydrolase</keyword>
<dbReference type="SUPFAM" id="SSF53474">
    <property type="entry name" value="alpha/beta-Hydrolases"/>
    <property type="match status" value="1"/>
</dbReference>
<feature type="domain" description="AB hydrolase-1" evidence="1">
    <location>
        <begin position="28"/>
        <end position="261"/>
    </location>
</feature>
<dbReference type="GO" id="GO:0016787">
    <property type="term" value="F:hydrolase activity"/>
    <property type="evidence" value="ECO:0007669"/>
    <property type="project" value="UniProtKB-KW"/>
</dbReference>
<organism evidence="2 3">
    <name type="scientific">Bifidobacterium dolichotidis</name>
    <dbReference type="NCBI Taxonomy" id="2306976"/>
    <lineage>
        <taxon>Bacteria</taxon>
        <taxon>Bacillati</taxon>
        <taxon>Actinomycetota</taxon>
        <taxon>Actinomycetes</taxon>
        <taxon>Bifidobacteriales</taxon>
        <taxon>Bifidobacteriaceae</taxon>
        <taxon>Bifidobacterium</taxon>
    </lineage>
</organism>
<proteinExistence type="predicted"/>
<dbReference type="Gene3D" id="3.40.50.1820">
    <property type="entry name" value="alpha/beta hydrolase"/>
    <property type="match status" value="1"/>
</dbReference>
<comment type="caution">
    <text evidence="2">The sequence shown here is derived from an EMBL/GenBank/DDBJ whole genome shotgun (WGS) entry which is preliminary data.</text>
</comment>
<dbReference type="InterPro" id="IPR050266">
    <property type="entry name" value="AB_hydrolase_sf"/>
</dbReference>
<dbReference type="Pfam" id="PF12697">
    <property type="entry name" value="Abhydrolase_6"/>
    <property type="match status" value="1"/>
</dbReference>
<accession>A0A430FRK9</accession>
<protein>
    <submittedName>
        <fullName evidence="2">Alpha/beta hydrolase</fullName>
    </submittedName>
</protein>
<dbReference type="RefSeq" id="WP_125962741.1">
    <property type="nucleotide sequence ID" value="NZ_QXGM01000001.1"/>
</dbReference>
<reference evidence="2 3" key="1">
    <citation type="submission" date="2018-09" db="EMBL/GenBank/DDBJ databases">
        <title>Characterization of the phylogenetic diversity of five novel species belonging to the genus Bifidobacterium.</title>
        <authorList>
            <person name="Lugli G.A."/>
            <person name="Duranti S."/>
            <person name="Milani C."/>
        </authorList>
    </citation>
    <scope>NUCLEOTIDE SEQUENCE [LARGE SCALE GENOMIC DNA]</scope>
    <source>
        <strain evidence="2 3">2036B</strain>
    </source>
</reference>
<evidence type="ECO:0000313" key="3">
    <source>
        <dbReference type="Proteomes" id="UP000287609"/>
    </source>
</evidence>
<name>A0A430FRK9_9BIFI</name>
<evidence type="ECO:0000259" key="1">
    <source>
        <dbReference type="Pfam" id="PF12697"/>
    </source>
</evidence>
<dbReference type="InterPro" id="IPR029058">
    <property type="entry name" value="AB_hydrolase_fold"/>
</dbReference>
<dbReference type="AlphaFoldDB" id="A0A430FRK9"/>
<dbReference type="PANTHER" id="PTHR43798">
    <property type="entry name" value="MONOACYLGLYCEROL LIPASE"/>
    <property type="match status" value="1"/>
</dbReference>